<reference evidence="2" key="1">
    <citation type="submission" date="2020-10" db="EMBL/GenBank/DDBJ databases">
        <authorList>
            <person name="Gilroy R."/>
        </authorList>
    </citation>
    <scope>NUCLEOTIDE SEQUENCE</scope>
    <source>
        <strain evidence="2">ChiSjej4B22-8148</strain>
    </source>
</reference>
<reference evidence="2" key="2">
    <citation type="journal article" date="2021" name="PeerJ">
        <title>Extensive microbial diversity within the chicken gut microbiome revealed by metagenomics and culture.</title>
        <authorList>
            <person name="Gilroy R."/>
            <person name="Ravi A."/>
            <person name="Getino M."/>
            <person name="Pursley I."/>
            <person name="Horton D.L."/>
            <person name="Alikhan N.F."/>
            <person name="Baker D."/>
            <person name="Gharbi K."/>
            <person name="Hall N."/>
            <person name="Watson M."/>
            <person name="Adriaenssens E.M."/>
            <person name="Foster-Nyarko E."/>
            <person name="Jarju S."/>
            <person name="Secka A."/>
            <person name="Antonio M."/>
            <person name="Oren A."/>
            <person name="Chaudhuri R.R."/>
            <person name="La Ragione R."/>
            <person name="Hildebrand F."/>
            <person name="Pallen M.J."/>
        </authorList>
    </citation>
    <scope>NUCLEOTIDE SEQUENCE</scope>
    <source>
        <strain evidence="2">ChiSjej4B22-8148</strain>
    </source>
</reference>
<keyword evidence="2" id="KW-0489">Methyltransferase</keyword>
<dbReference type="CDD" id="cd02440">
    <property type="entry name" value="AdoMet_MTases"/>
    <property type="match status" value="1"/>
</dbReference>
<evidence type="ECO:0000259" key="1">
    <source>
        <dbReference type="Pfam" id="PF08241"/>
    </source>
</evidence>
<dbReference type="AlphaFoldDB" id="A0A9D1AD34"/>
<dbReference type="InterPro" id="IPR029063">
    <property type="entry name" value="SAM-dependent_MTases_sf"/>
</dbReference>
<dbReference type="Pfam" id="PF08241">
    <property type="entry name" value="Methyltransf_11"/>
    <property type="match status" value="1"/>
</dbReference>
<protein>
    <submittedName>
        <fullName evidence="2">Class I SAM-dependent methyltransferase</fullName>
    </submittedName>
</protein>
<dbReference type="GO" id="GO:0008757">
    <property type="term" value="F:S-adenosylmethionine-dependent methyltransferase activity"/>
    <property type="evidence" value="ECO:0007669"/>
    <property type="project" value="InterPro"/>
</dbReference>
<evidence type="ECO:0000313" key="2">
    <source>
        <dbReference type="EMBL" id="HIR13911.1"/>
    </source>
</evidence>
<dbReference type="EMBL" id="DVGK01000093">
    <property type="protein sequence ID" value="HIR13911.1"/>
    <property type="molecule type" value="Genomic_DNA"/>
</dbReference>
<dbReference type="PANTHER" id="PTHR43460">
    <property type="entry name" value="METHYLTRANSFERASE"/>
    <property type="match status" value="1"/>
</dbReference>
<organism evidence="2 3">
    <name type="scientific">Candidatus Choladousia intestinavium</name>
    <dbReference type="NCBI Taxonomy" id="2840727"/>
    <lineage>
        <taxon>Bacteria</taxon>
        <taxon>Bacillati</taxon>
        <taxon>Bacillota</taxon>
        <taxon>Clostridia</taxon>
        <taxon>Lachnospirales</taxon>
        <taxon>Lachnospiraceae</taxon>
        <taxon>Lachnospiraceae incertae sedis</taxon>
        <taxon>Candidatus Choladousia</taxon>
    </lineage>
</organism>
<dbReference type="GO" id="GO:0032259">
    <property type="term" value="P:methylation"/>
    <property type="evidence" value="ECO:0007669"/>
    <property type="project" value="UniProtKB-KW"/>
</dbReference>
<dbReference type="InterPro" id="IPR013216">
    <property type="entry name" value="Methyltransf_11"/>
</dbReference>
<dbReference type="PANTHER" id="PTHR43460:SF1">
    <property type="entry name" value="METHYLTRANSFERASE TYPE 11 DOMAIN-CONTAINING PROTEIN"/>
    <property type="match status" value="1"/>
</dbReference>
<keyword evidence="2" id="KW-0808">Transferase</keyword>
<sequence length="254" mass="29084">MNLELLKKQWLSEEHAAHIHGWDFSHIAGRYEECQDLPWDYKDTVLHYLTPEAKLLDIDTGGGEFLLSLNHFPERISATEGYPPNIALCRSLLPPLGINFRAARDVRHLPFKDTYFDIVINRHGDFDVPELYRILKPGGVFITQQVGAENDRALVELLLPGTELPYPDQYLKKARENFQKAGFEILIAQEAFSKIRFYDVGALVWFARIIEWEFPGFSVESCLNRLYKAQELLEKNGVLEASAHRFLLAAAKPG</sequence>
<feature type="domain" description="Methyltransferase type 11" evidence="1">
    <location>
        <begin position="56"/>
        <end position="142"/>
    </location>
</feature>
<comment type="caution">
    <text evidence="2">The sequence shown here is derived from an EMBL/GenBank/DDBJ whole genome shotgun (WGS) entry which is preliminary data.</text>
</comment>
<dbReference type="SUPFAM" id="SSF53335">
    <property type="entry name" value="S-adenosyl-L-methionine-dependent methyltransferases"/>
    <property type="match status" value="1"/>
</dbReference>
<name>A0A9D1AD34_9FIRM</name>
<dbReference type="Gene3D" id="3.40.50.150">
    <property type="entry name" value="Vaccinia Virus protein VP39"/>
    <property type="match status" value="1"/>
</dbReference>
<accession>A0A9D1AD34</accession>
<proteinExistence type="predicted"/>
<evidence type="ECO:0000313" key="3">
    <source>
        <dbReference type="Proteomes" id="UP000886757"/>
    </source>
</evidence>
<dbReference type="Proteomes" id="UP000886757">
    <property type="component" value="Unassembled WGS sequence"/>
</dbReference>
<gene>
    <name evidence="2" type="ORF">IAB31_08320</name>
</gene>
<dbReference type="InterPro" id="IPR052939">
    <property type="entry name" value="23S_rRNA_MeTrnsfrase_RlmA"/>
</dbReference>